<name>A0A0L6VGF0_9BASI</name>
<gene>
    <name evidence="1" type="ORF">VP01_1689g2</name>
</gene>
<protein>
    <submittedName>
        <fullName evidence="1">Putative signal peptide protein</fullName>
    </submittedName>
</protein>
<evidence type="ECO:0000313" key="2">
    <source>
        <dbReference type="Proteomes" id="UP000037035"/>
    </source>
</evidence>
<reference evidence="1 2" key="1">
    <citation type="submission" date="2015-08" db="EMBL/GenBank/DDBJ databases">
        <title>Next Generation Sequencing and Analysis of the Genome of Puccinia sorghi L Schw, the Causal Agent of Maize Common Rust.</title>
        <authorList>
            <person name="Rochi L."/>
            <person name="Burguener G."/>
            <person name="Darino M."/>
            <person name="Turjanski A."/>
            <person name="Kreff E."/>
            <person name="Dieguez M.J."/>
            <person name="Sacco F."/>
        </authorList>
    </citation>
    <scope>NUCLEOTIDE SEQUENCE [LARGE SCALE GENOMIC DNA]</scope>
    <source>
        <strain evidence="1 2">RO10H11247</strain>
    </source>
</reference>
<keyword evidence="2" id="KW-1185">Reference proteome</keyword>
<sequence>MTHIISPLSSLRYVVLSFAMLNDMISSTHLSRPSKLSIFAPCSCYPFFRGYLPHYHKAHSMKPQALWIPVVNRSAQLFSQANSPQTQTKILITSSPHANSNLTNYHSHTTLLTQIQCKDSPPTPHPPWEDYGEEKGGLTKFTRVTHNLTACHLACYDMEFGMVVSAHPLLIQKFCRTQGLMGSPRSKQLIERSKRKKLAIHPSKHAEKHCSYLGITHYELPSYNSVTVIKLLLHPQRQRLQIDITSLKLFKSISITEDLMSWWGLSDGIIAQLPLQKKLSQLPAVDMQHAPAKLPSKLHLFAYAVFLAQSLFSLVHQSLVESILENG</sequence>
<accession>A0A0L6VGF0</accession>
<comment type="caution">
    <text evidence="1">The sequence shown here is derived from an EMBL/GenBank/DDBJ whole genome shotgun (WGS) entry which is preliminary data.</text>
</comment>
<dbReference type="EMBL" id="LAVV01006491">
    <property type="protein sequence ID" value="KNZ59642.1"/>
    <property type="molecule type" value="Genomic_DNA"/>
</dbReference>
<dbReference type="Proteomes" id="UP000037035">
    <property type="component" value="Unassembled WGS sequence"/>
</dbReference>
<proteinExistence type="predicted"/>
<dbReference type="VEuPathDB" id="FungiDB:VP01_1689g2"/>
<evidence type="ECO:0000313" key="1">
    <source>
        <dbReference type="EMBL" id="KNZ59642.1"/>
    </source>
</evidence>
<dbReference type="AlphaFoldDB" id="A0A0L6VGF0"/>
<organism evidence="1 2">
    <name type="scientific">Puccinia sorghi</name>
    <dbReference type="NCBI Taxonomy" id="27349"/>
    <lineage>
        <taxon>Eukaryota</taxon>
        <taxon>Fungi</taxon>
        <taxon>Dikarya</taxon>
        <taxon>Basidiomycota</taxon>
        <taxon>Pucciniomycotina</taxon>
        <taxon>Pucciniomycetes</taxon>
        <taxon>Pucciniales</taxon>
        <taxon>Pucciniaceae</taxon>
        <taxon>Puccinia</taxon>
    </lineage>
</organism>